<dbReference type="PANTHER" id="PTHR42850:SF2">
    <property type="entry name" value="BLL5683 PROTEIN"/>
    <property type="match status" value="1"/>
</dbReference>
<sequence>MRLALLSDLHANRQALSACLAHARTQGVDCHAFLGDLVGYGADPVWVMEQVMALQAQGALVIQGNHDAMAVTPPQGEVSMGSSTADWTHRQLGADHRRFLADLPLTASLEHLLLVHASADKPETWRYVDSERAASVCLDAARSRGTVAGVVQNHILVGHVHHQTLYYQGAGRDLMPFKPTVGVGVPVPRLRACVATVGSVGQPRDGDPRAMYAVYDLAAGRLTFHRVAYDHAAAAAAIRQAGLPEFFAQRLETGR</sequence>
<dbReference type="CDD" id="cd00838">
    <property type="entry name" value="MPP_superfamily"/>
    <property type="match status" value="1"/>
</dbReference>
<dbReference type="AlphaFoldDB" id="A0A927FI39"/>
<name>A0A927FI39_9BURK</name>
<keyword evidence="4" id="KW-1185">Reference proteome</keyword>
<dbReference type="InterPro" id="IPR011152">
    <property type="entry name" value="Pesterase_MJ0912"/>
</dbReference>
<dbReference type="PANTHER" id="PTHR42850">
    <property type="entry name" value="METALLOPHOSPHOESTERASE"/>
    <property type="match status" value="1"/>
</dbReference>
<comment type="caution">
    <text evidence="3">The sequence shown here is derived from an EMBL/GenBank/DDBJ whole genome shotgun (WGS) entry which is preliminary data.</text>
</comment>
<dbReference type="Gene3D" id="3.60.21.10">
    <property type="match status" value="1"/>
</dbReference>
<dbReference type="Pfam" id="PF12850">
    <property type="entry name" value="Metallophos_2"/>
    <property type="match status" value="1"/>
</dbReference>
<dbReference type="InterPro" id="IPR024654">
    <property type="entry name" value="Calcineurin-like_PHP_lpxH"/>
</dbReference>
<evidence type="ECO:0000259" key="2">
    <source>
        <dbReference type="Pfam" id="PF12850"/>
    </source>
</evidence>
<dbReference type="InterPro" id="IPR050126">
    <property type="entry name" value="Ap4A_hydrolase"/>
</dbReference>
<evidence type="ECO:0000313" key="3">
    <source>
        <dbReference type="EMBL" id="MBD8050427.1"/>
    </source>
</evidence>
<dbReference type="InterPro" id="IPR029052">
    <property type="entry name" value="Metallo-depent_PP-like"/>
</dbReference>
<evidence type="ECO:0000256" key="1">
    <source>
        <dbReference type="ARBA" id="ARBA00008950"/>
    </source>
</evidence>
<proteinExistence type="inferred from homology"/>
<dbReference type="Proteomes" id="UP000647424">
    <property type="component" value="Unassembled WGS sequence"/>
</dbReference>
<dbReference type="PIRSF" id="PIRSF000883">
    <property type="entry name" value="Pesterase_MJ0912"/>
    <property type="match status" value="1"/>
</dbReference>
<comment type="similarity">
    <text evidence="1">Belongs to the metallophosphoesterase superfamily. YfcE family.</text>
</comment>
<reference evidence="3" key="1">
    <citation type="submission" date="2020-09" db="EMBL/GenBank/DDBJ databases">
        <title>Genome seq and assembly of Limnohabitants sp.</title>
        <authorList>
            <person name="Chhetri G."/>
        </authorList>
    </citation>
    <scope>NUCLEOTIDE SEQUENCE</scope>
    <source>
        <strain evidence="3">JUR4</strain>
    </source>
</reference>
<organism evidence="3 4">
    <name type="scientific">Limnohabitans radicicola</name>
    <dbReference type="NCBI Taxonomy" id="2771427"/>
    <lineage>
        <taxon>Bacteria</taxon>
        <taxon>Pseudomonadati</taxon>
        <taxon>Pseudomonadota</taxon>
        <taxon>Betaproteobacteria</taxon>
        <taxon>Burkholderiales</taxon>
        <taxon>Comamonadaceae</taxon>
        <taxon>Limnohabitans</taxon>
    </lineage>
</organism>
<dbReference type="RefSeq" id="WP_191818816.1">
    <property type="nucleotide sequence ID" value="NZ_JACYFT010000001.1"/>
</dbReference>
<dbReference type="GO" id="GO:0005737">
    <property type="term" value="C:cytoplasm"/>
    <property type="evidence" value="ECO:0007669"/>
    <property type="project" value="TreeGrafter"/>
</dbReference>
<dbReference type="SUPFAM" id="SSF56300">
    <property type="entry name" value="Metallo-dependent phosphatases"/>
    <property type="match status" value="1"/>
</dbReference>
<accession>A0A927FI39</accession>
<gene>
    <name evidence="3" type="ORF">IC609_07710</name>
</gene>
<feature type="domain" description="Calcineurin-like phosphoesterase" evidence="2">
    <location>
        <begin position="1"/>
        <end position="218"/>
    </location>
</feature>
<evidence type="ECO:0000313" key="4">
    <source>
        <dbReference type="Proteomes" id="UP000647424"/>
    </source>
</evidence>
<dbReference type="EMBL" id="JACYFT010000001">
    <property type="protein sequence ID" value="MBD8050427.1"/>
    <property type="molecule type" value="Genomic_DNA"/>
</dbReference>
<protein>
    <submittedName>
        <fullName evidence="3">Metallophosphoesterase family protein</fullName>
    </submittedName>
</protein>
<dbReference type="GO" id="GO:0016791">
    <property type="term" value="F:phosphatase activity"/>
    <property type="evidence" value="ECO:0007669"/>
    <property type="project" value="TreeGrafter"/>
</dbReference>